<protein>
    <submittedName>
        <fullName evidence="2">Lysosomal alpha mannosidase</fullName>
    </submittedName>
</protein>
<feature type="non-terminal residue" evidence="2">
    <location>
        <position position="1"/>
    </location>
</feature>
<dbReference type="InterPro" id="IPR050843">
    <property type="entry name" value="Glycosyl_Hydrlase_38"/>
</dbReference>
<name>A0A1D2AJD8_ORNBR</name>
<evidence type="ECO:0000313" key="2">
    <source>
        <dbReference type="EMBL" id="JAT79290.1"/>
    </source>
</evidence>
<reference evidence="2" key="1">
    <citation type="submission" date="2016-07" db="EMBL/GenBank/DDBJ databases">
        <title>Salivary Glands transcriptome analysis on engorged females of Ornithodoros brasiliensis (Acari:Argasidae).</title>
        <authorList>
            <person name="Simons S.M."/>
            <person name="Carvalho E."/>
            <person name="Junqueira-de-Azevedo I."/>
            <person name="Ho P.L."/>
            <person name="Giovanni D."/>
            <person name="Mendonca R."/>
            <person name="Onofrio V."/>
            <person name="Landulfo G."/>
            <person name="Ramirez D."/>
            <person name="Barros-Battesti D."/>
        </authorList>
    </citation>
    <scope>NUCLEOTIDE SEQUENCE</scope>
    <source>
        <strain evidence="2">Female</strain>
        <tissue evidence="2">Salivary gland</tissue>
    </source>
</reference>
<sequence>QMTLGLRFLNDTFGECGRPTVAWQADPFGHSRNQANLFAQMGFDGLMIGRISIDEFSRRVSRRELIFVWRTDPENSHNGDILTWVPPNTYSTPDYYMYRPGPEDGFNISVPAEMNIGTHMALYSLKLTTMYPVKQVGFLYGGDLAFRFASQEFETMDVILNETEDVARNYSVHASYST</sequence>
<feature type="non-terminal residue" evidence="2">
    <location>
        <position position="178"/>
    </location>
</feature>
<dbReference type="Pfam" id="PF01074">
    <property type="entry name" value="Glyco_hydro_38N"/>
    <property type="match status" value="1"/>
</dbReference>
<dbReference type="GO" id="GO:0005764">
    <property type="term" value="C:lysosome"/>
    <property type="evidence" value="ECO:0007669"/>
    <property type="project" value="TreeGrafter"/>
</dbReference>
<organism evidence="2">
    <name type="scientific">Ornithodoros brasiliensis</name>
    <name type="common">Mouro tick</name>
    <dbReference type="NCBI Taxonomy" id="888526"/>
    <lineage>
        <taxon>Eukaryota</taxon>
        <taxon>Metazoa</taxon>
        <taxon>Ecdysozoa</taxon>
        <taxon>Arthropoda</taxon>
        <taxon>Chelicerata</taxon>
        <taxon>Arachnida</taxon>
        <taxon>Acari</taxon>
        <taxon>Parasitiformes</taxon>
        <taxon>Ixodida</taxon>
        <taxon>Ixodoidea</taxon>
        <taxon>Argasidae</taxon>
        <taxon>Ornithodorinae</taxon>
        <taxon>Ornithodoros</taxon>
    </lineage>
</organism>
<feature type="domain" description="Glycoside hydrolase family 38 N-terminal" evidence="1">
    <location>
        <begin position="1"/>
        <end position="178"/>
    </location>
</feature>
<dbReference type="InterPro" id="IPR011330">
    <property type="entry name" value="Glyco_hydro/deAcase_b/a-brl"/>
</dbReference>
<accession>A0A1D2AJD8</accession>
<dbReference type="InterPro" id="IPR000602">
    <property type="entry name" value="Glyco_hydro_38_N"/>
</dbReference>
<dbReference type="EMBL" id="GETE01000041">
    <property type="protein sequence ID" value="JAT79290.1"/>
    <property type="molecule type" value="Transcribed_RNA"/>
</dbReference>
<dbReference type="InterPro" id="IPR027291">
    <property type="entry name" value="Glyco_hydro_38_N_sf"/>
</dbReference>
<dbReference type="AlphaFoldDB" id="A0A1D2AJD8"/>
<evidence type="ECO:0000259" key="1">
    <source>
        <dbReference type="Pfam" id="PF01074"/>
    </source>
</evidence>
<dbReference type="PANTHER" id="PTHR11607">
    <property type="entry name" value="ALPHA-MANNOSIDASE"/>
    <property type="match status" value="1"/>
</dbReference>
<proteinExistence type="predicted"/>
<dbReference type="PANTHER" id="PTHR11607:SF3">
    <property type="entry name" value="LYSOSOMAL ALPHA-MANNOSIDASE"/>
    <property type="match status" value="1"/>
</dbReference>
<dbReference type="Gene3D" id="3.20.110.10">
    <property type="entry name" value="Glycoside hydrolase 38, N terminal domain"/>
    <property type="match status" value="1"/>
</dbReference>
<dbReference type="SUPFAM" id="SSF88713">
    <property type="entry name" value="Glycoside hydrolase/deacetylase"/>
    <property type="match status" value="1"/>
</dbReference>
<dbReference type="GO" id="GO:0004559">
    <property type="term" value="F:alpha-mannosidase activity"/>
    <property type="evidence" value="ECO:0007669"/>
    <property type="project" value="InterPro"/>
</dbReference>
<dbReference type="GO" id="GO:0006013">
    <property type="term" value="P:mannose metabolic process"/>
    <property type="evidence" value="ECO:0007669"/>
    <property type="project" value="InterPro"/>
</dbReference>